<sequence length="56" mass="6708">MPFNLHRLLKKHLSVILPFWLMLSEISQKKCQITAMLLLICFFRFTNYLILVTLKV</sequence>
<evidence type="ECO:0000313" key="2">
    <source>
        <dbReference type="EMBL" id="SFQ02998.1"/>
    </source>
</evidence>
<gene>
    <name evidence="2" type="ORF">SAMN03084138_03844</name>
</gene>
<evidence type="ECO:0000313" key="3">
    <source>
        <dbReference type="Proteomes" id="UP000182692"/>
    </source>
</evidence>
<dbReference type="EMBL" id="FOWR01000036">
    <property type="protein sequence ID" value="SFQ02998.1"/>
    <property type="molecule type" value="Genomic_DNA"/>
</dbReference>
<proteinExistence type="predicted"/>
<dbReference type="AlphaFoldDB" id="A0A1I5V682"/>
<name>A0A1I5V682_9GAMM</name>
<dbReference type="Proteomes" id="UP000182692">
    <property type="component" value="Unassembled WGS sequence"/>
</dbReference>
<dbReference type="STRING" id="1121869.SAMN03084138_03844"/>
<keyword evidence="1" id="KW-1133">Transmembrane helix</keyword>
<feature type="transmembrane region" description="Helical" evidence="1">
    <location>
        <begin position="37"/>
        <end position="54"/>
    </location>
</feature>
<keyword evidence="1" id="KW-0472">Membrane</keyword>
<organism evidence="2 3">
    <name type="scientific">Enterovibrio norvegicus DSM 15893</name>
    <dbReference type="NCBI Taxonomy" id="1121869"/>
    <lineage>
        <taxon>Bacteria</taxon>
        <taxon>Pseudomonadati</taxon>
        <taxon>Pseudomonadota</taxon>
        <taxon>Gammaproteobacteria</taxon>
        <taxon>Vibrionales</taxon>
        <taxon>Vibrionaceae</taxon>
        <taxon>Enterovibrio</taxon>
    </lineage>
</organism>
<keyword evidence="1" id="KW-0812">Transmembrane</keyword>
<evidence type="ECO:0000256" key="1">
    <source>
        <dbReference type="SAM" id="Phobius"/>
    </source>
</evidence>
<reference evidence="2 3" key="1">
    <citation type="submission" date="2016-10" db="EMBL/GenBank/DDBJ databases">
        <authorList>
            <person name="de Groot N.N."/>
        </authorList>
    </citation>
    <scope>NUCLEOTIDE SEQUENCE [LARGE SCALE GENOMIC DNA]</scope>
    <source>
        <strain evidence="2 3">DSM 15893</strain>
    </source>
</reference>
<accession>A0A1I5V682</accession>
<protein>
    <submittedName>
        <fullName evidence="2">Uncharacterized protein</fullName>
    </submittedName>
</protein>